<dbReference type="SUPFAM" id="SSF46689">
    <property type="entry name" value="Homeodomain-like"/>
    <property type="match status" value="1"/>
</dbReference>
<keyword evidence="1" id="KW-0805">Transcription regulation</keyword>
<dbReference type="Gramene" id="Zm00001eb197510_T001">
    <property type="protein sequence ID" value="Zm00001eb197510_P001"/>
    <property type="gene ID" value="Zm00001eb197510"/>
</dbReference>
<evidence type="ECO:0000313" key="6">
    <source>
        <dbReference type="Proteomes" id="UP000007305"/>
    </source>
</evidence>
<sequence length="170" mass="18027">MVASILAGSCDSVGKRQLRFSGEEALRTGAGAGVGGCGAARAREWRIGVILGHGNGGSTRSWGSGGGARVEQRVTCDRAQARGAVRGRAMARGGGGGGMWTPSLGLRRCGKSCRLRWTNYLRPDIKRGKFTLQEEQTIIQLHALLGNRNGLDSIRHLLVLICKNDLDSIA</sequence>
<evidence type="ECO:0000313" key="5">
    <source>
        <dbReference type="EnsemblPlants" id="Zm00001eb197510_P001"/>
    </source>
</evidence>
<feature type="domain" description="HTH myb-type" evidence="4">
    <location>
        <begin position="106"/>
        <end position="125"/>
    </location>
</feature>
<dbReference type="EnsemblPlants" id="Zm00001eb197510_T001">
    <property type="protein sequence ID" value="Zm00001eb197510_P001"/>
    <property type="gene ID" value="Zm00001eb197510"/>
</dbReference>
<evidence type="ECO:0000256" key="2">
    <source>
        <dbReference type="ARBA" id="ARBA00023125"/>
    </source>
</evidence>
<keyword evidence="6" id="KW-1185">Reference proteome</keyword>
<dbReference type="PROSITE" id="PS51294">
    <property type="entry name" value="HTH_MYB"/>
    <property type="match status" value="1"/>
</dbReference>
<evidence type="ECO:0000256" key="3">
    <source>
        <dbReference type="ARBA" id="ARBA00023163"/>
    </source>
</evidence>
<keyword evidence="3" id="KW-0804">Transcription</keyword>
<dbReference type="Proteomes" id="UP000007305">
    <property type="component" value="Chromosome 4"/>
</dbReference>
<dbReference type="AlphaFoldDB" id="A0A804NZA7"/>
<accession>A0A804NZA7</accession>
<dbReference type="PANTHER" id="PTHR10641">
    <property type="entry name" value="MYB FAMILY TRANSCRIPTION FACTOR"/>
    <property type="match status" value="1"/>
</dbReference>
<dbReference type="InParanoid" id="A0A804NZA7"/>
<keyword evidence="2" id="KW-0238">DNA-binding</keyword>
<evidence type="ECO:0000259" key="4">
    <source>
        <dbReference type="PROSITE" id="PS51294"/>
    </source>
</evidence>
<protein>
    <recommendedName>
        <fullName evidence="4">HTH myb-type domain-containing protein</fullName>
    </recommendedName>
</protein>
<evidence type="ECO:0000256" key="1">
    <source>
        <dbReference type="ARBA" id="ARBA00023015"/>
    </source>
</evidence>
<name>A0A804NZA7_MAIZE</name>
<reference evidence="5" key="3">
    <citation type="submission" date="2021-05" db="UniProtKB">
        <authorList>
            <consortium name="EnsemblPlants"/>
        </authorList>
    </citation>
    <scope>IDENTIFICATION</scope>
    <source>
        <strain evidence="5">cv. B73</strain>
    </source>
</reference>
<organism evidence="5 6">
    <name type="scientific">Zea mays</name>
    <name type="common">Maize</name>
    <dbReference type="NCBI Taxonomy" id="4577"/>
    <lineage>
        <taxon>Eukaryota</taxon>
        <taxon>Viridiplantae</taxon>
        <taxon>Streptophyta</taxon>
        <taxon>Embryophyta</taxon>
        <taxon>Tracheophyta</taxon>
        <taxon>Spermatophyta</taxon>
        <taxon>Magnoliopsida</taxon>
        <taxon>Liliopsida</taxon>
        <taxon>Poales</taxon>
        <taxon>Poaceae</taxon>
        <taxon>PACMAD clade</taxon>
        <taxon>Panicoideae</taxon>
        <taxon>Andropogonodae</taxon>
        <taxon>Andropogoneae</taxon>
        <taxon>Tripsacinae</taxon>
        <taxon>Zea</taxon>
    </lineage>
</organism>
<dbReference type="InterPro" id="IPR017930">
    <property type="entry name" value="Myb_dom"/>
</dbReference>
<dbReference type="PANTHER" id="PTHR10641:SF586">
    <property type="entry name" value="TRANSCRIPTION FACTOR MYB16"/>
    <property type="match status" value="1"/>
</dbReference>
<dbReference type="Pfam" id="PF13921">
    <property type="entry name" value="Myb_DNA-bind_6"/>
    <property type="match status" value="1"/>
</dbReference>
<dbReference type="InterPro" id="IPR009057">
    <property type="entry name" value="Homeodomain-like_sf"/>
</dbReference>
<dbReference type="Gene3D" id="1.10.10.60">
    <property type="entry name" value="Homeodomain-like"/>
    <property type="match status" value="1"/>
</dbReference>
<reference evidence="6" key="1">
    <citation type="journal article" date="2009" name="Science">
        <title>The B73 maize genome: complexity, diversity, and dynamics.</title>
        <authorList>
            <person name="Schnable P.S."/>
            <person name="Ware D."/>
            <person name="Fulton R.S."/>
            <person name="Stein J.C."/>
            <person name="Wei F."/>
            <person name="Pasternak S."/>
            <person name="Liang C."/>
            <person name="Zhang J."/>
            <person name="Fulton L."/>
            <person name="Graves T.A."/>
            <person name="Minx P."/>
            <person name="Reily A.D."/>
            <person name="Courtney L."/>
            <person name="Kruchowski S.S."/>
            <person name="Tomlinson C."/>
            <person name="Strong C."/>
            <person name="Delehaunty K."/>
            <person name="Fronick C."/>
            <person name="Courtney B."/>
            <person name="Rock S.M."/>
            <person name="Belter E."/>
            <person name="Du F."/>
            <person name="Kim K."/>
            <person name="Abbott R.M."/>
            <person name="Cotton M."/>
            <person name="Levy A."/>
            <person name="Marchetto P."/>
            <person name="Ochoa K."/>
            <person name="Jackson S.M."/>
            <person name="Gillam B."/>
            <person name="Chen W."/>
            <person name="Yan L."/>
            <person name="Higginbotham J."/>
            <person name="Cardenas M."/>
            <person name="Waligorski J."/>
            <person name="Applebaum E."/>
            <person name="Phelps L."/>
            <person name="Falcone J."/>
            <person name="Kanchi K."/>
            <person name="Thane T."/>
            <person name="Scimone A."/>
            <person name="Thane N."/>
            <person name="Henke J."/>
            <person name="Wang T."/>
            <person name="Ruppert J."/>
            <person name="Shah N."/>
            <person name="Rotter K."/>
            <person name="Hodges J."/>
            <person name="Ingenthron E."/>
            <person name="Cordes M."/>
            <person name="Kohlberg S."/>
            <person name="Sgro J."/>
            <person name="Delgado B."/>
            <person name="Mead K."/>
            <person name="Chinwalla A."/>
            <person name="Leonard S."/>
            <person name="Crouse K."/>
            <person name="Collura K."/>
            <person name="Kudrna D."/>
            <person name="Currie J."/>
            <person name="He R."/>
            <person name="Angelova A."/>
            <person name="Rajasekar S."/>
            <person name="Mueller T."/>
            <person name="Lomeli R."/>
            <person name="Scara G."/>
            <person name="Ko A."/>
            <person name="Delaney K."/>
            <person name="Wissotski M."/>
            <person name="Lopez G."/>
            <person name="Campos D."/>
            <person name="Braidotti M."/>
            <person name="Ashley E."/>
            <person name="Golser W."/>
            <person name="Kim H."/>
            <person name="Lee S."/>
            <person name="Lin J."/>
            <person name="Dujmic Z."/>
            <person name="Kim W."/>
            <person name="Talag J."/>
            <person name="Zuccolo A."/>
            <person name="Fan C."/>
            <person name="Sebastian A."/>
            <person name="Kramer M."/>
            <person name="Spiegel L."/>
            <person name="Nascimento L."/>
            <person name="Zutavern T."/>
            <person name="Miller B."/>
            <person name="Ambroise C."/>
            <person name="Muller S."/>
            <person name="Spooner W."/>
            <person name="Narechania A."/>
            <person name="Ren L."/>
            <person name="Wei S."/>
            <person name="Kumari S."/>
            <person name="Faga B."/>
            <person name="Levy M.J."/>
            <person name="McMahan L."/>
            <person name="Van Buren P."/>
            <person name="Vaughn M.W."/>
            <person name="Ying K."/>
            <person name="Yeh C.-T."/>
            <person name="Emrich S.J."/>
            <person name="Jia Y."/>
            <person name="Kalyanaraman A."/>
            <person name="Hsia A.-P."/>
            <person name="Barbazuk W.B."/>
            <person name="Baucom R.S."/>
            <person name="Brutnell T.P."/>
            <person name="Carpita N.C."/>
            <person name="Chaparro C."/>
            <person name="Chia J.-M."/>
            <person name="Deragon J.-M."/>
            <person name="Estill J.C."/>
            <person name="Fu Y."/>
            <person name="Jeddeloh J.A."/>
            <person name="Han Y."/>
            <person name="Lee H."/>
            <person name="Li P."/>
            <person name="Lisch D.R."/>
            <person name="Liu S."/>
            <person name="Liu Z."/>
            <person name="Nagel D.H."/>
            <person name="McCann M.C."/>
            <person name="SanMiguel P."/>
            <person name="Myers A.M."/>
            <person name="Nettleton D."/>
            <person name="Nguyen J."/>
            <person name="Penning B.W."/>
            <person name="Ponnala L."/>
            <person name="Schneider K.L."/>
            <person name="Schwartz D.C."/>
            <person name="Sharma A."/>
            <person name="Soderlund C."/>
            <person name="Springer N.M."/>
            <person name="Sun Q."/>
            <person name="Wang H."/>
            <person name="Waterman M."/>
            <person name="Westerman R."/>
            <person name="Wolfgruber T.K."/>
            <person name="Yang L."/>
            <person name="Yu Y."/>
            <person name="Zhang L."/>
            <person name="Zhou S."/>
            <person name="Zhu Q."/>
            <person name="Bennetzen J.L."/>
            <person name="Dawe R.K."/>
            <person name="Jiang J."/>
            <person name="Jiang N."/>
            <person name="Presting G.G."/>
            <person name="Wessler S.R."/>
            <person name="Aluru S."/>
            <person name="Martienssen R.A."/>
            <person name="Clifton S.W."/>
            <person name="McCombie W.R."/>
            <person name="Wing R.A."/>
            <person name="Wilson R.K."/>
        </authorList>
    </citation>
    <scope>NUCLEOTIDE SEQUENCE [LARGE SCALE GENOMIC DNA]</scope>
    <source>
        <strain evidence="6">cv. B73</strain>
    </source>
</reference>
<proteinExistence type="predicted"/>
<reference evidence="5" key="2">
    <citation type="submission" date="2019-07" db="EMBL/GenBank/DDBJ databases">
        <authorList>
            <person name="Seetharam A."/>
            <person name="Woodhouse M."/>
            <person name="Cannon E."/>
        </authorList>
    </citation>
    <scope>NUCLEOTIDE SEQUENCE [LARGE SCALE GENOMIC DNA]</scope>
    <source>
        <strain evidence="5">cv. B73</strain>
    </source>
</reference>
<dbReference type="InterPro" id="IPR015495">
    <property type="entry name" value="Myb_TF_plants"/>
</dbReference>
<dbReference type="GO" id="GO:0003677">
    <property type="term" value="F:DNA binding"/>
    <property type="evidence" value="ECO:0007669"/>
    <property type="project" value="UniProtKB-KW"/>
</dbReference>